<dbReference type="RefSeq" id="WP_188760103.1">
    <property type="nucleotide sequence ID" value="NZ_BMJB01000002.1"/>
</dbReference>
<proteinExistence type="inferred from homology"/>
<dbReference type="InterPro" id="IPR001173">
    <property type="entry name" value="Glyco_trans_2-like"/>
</dbReference>
<evidence type="ECO:0000259" key="2">
    <source>
        <dbReference type="Pfam" id="PF00535"/>
    </source>
</evidence>
<dbReference type="Gene3D" id="3.90.550.10">
    <property type="entry name" value="Spore Coat Polysaccharide Biosynthesis Protein SpsA, Chain A"/>
    <property type="match status" value="1"/>
</dbReference>
<dbReference type="PANTHER" id="PTHR43630:SF2">
    <property type="entry name" value="GLYCOSYLTRANSFERASE"/>
    <property type="match status" value="1"/>
</dbReference>
<protein>
    <submittedName>
        <fullName evidence="3">Beta 1,4 glucosyltransferase</fullName>
    </submittedName>
</protein>
<dbReference type="EMBL" id="BMJB01000002">
    <property type="protein sequence ID" value="GGA74658.1"/>
    <property type="molecule type" value="Genomic_DNA"/>
</dbReference>
<dbReference type="Proteomes" id="UP000648801">
    <property type="component" value="Unassembled WGS sequence"/>
</dbReference>
<dbReference type="SUPFAM" id="SSF53448">
    <property type="entry name" value="Nucleotide-diphospho-sugar transferases"/>
    <property type="match status" value="1"/>
</dbReference>
<gene>
    <name evidence="3" type="primary">lgtF</name>
    <name evidence="3" type="ORF">GCM10011507_27570</name>
</gene>
<evidence type="ECO:0000313" key="3">
    <source>
        <dbReference type="EMBL" id="GGA74658.1"/>
    </source>
</evidence>
<feature type="domain" description="Glycosyltransferase 2-like" evidence="2">
    <location>
        <begin position="3"/>
        <end position="121"/>
    </location>
</feature>
<dbReference type="CDD" id="cd02511">
    <property type="entry name" value="Beta4Glucosyltransferase"/>
    <property type="match status" value="1"/>
</dbReference>
<comment type="caution">
    <text evidence="3">The sequence shown here is derived from an EMBL/GenBank/DDBJ whole genome shotgun (WGS) entry which is preliminary data.</text>
</comment>
<dbReference type="PANTHER" id="PTHR43630">
    <property type="entry name" value="POLY-BETA-1,6-N-ACETYL-D-GLUCOSAMINE SYNTHASE"/>
    <property type="match status" value="1"/>
</dbReference>
<comment type="similarity">
    <text evidence="1">Belongs to the glycosyltransferase 2 family. WaaE/KdtX subfamily.</text>
</comment>
<evidence type="ECO:0000313" key="4">
    <source>
        <dbReference type="Proteomes" id="UP000648801"/>
    </source>
</evidence>
<name>A0A916RWW0_9BACT</name>
<keyword evidence="4" id="KW-1185">Reference proteome</keyword>
<dbReference type="InterPro" id="IPR029044">
    <property type="entry name" value="Nucleotide-diphossugar_trans"/>
</dbReference>
<reference evidence="3" key="2">
    <citation type="submission" date="2020-09" db="EMBL/GenBank/DDBJ databases">
        <authorList>
            <person name="Sun Q."/>
            <person name="Zhou Y."/>
        </authorList>
    </citation>
    <scope>NUCLEOTIDE SEQUENCE</scope>
    <source>
        <strain evidence="3">CGMCC 1.15447</strain>
    </source>
</reference>
<organism evidence="3 4">
    <name type="scientific">Edaphobacter acidisoli</name>
    <dbReference type="NCBI Taxonomy" id="2040573"/>
    <lineage>
        <taxon>Bacteria</taxon>
        <taxon>Pseudomonadati</taxon>
        <taxon>Acidobacteriota</taxon>
        <taxon>Terriglobia</taxon>
        <taxon>Terriglobales</taxon>
        <taxon>Acidobacteriaceae</taxon>
        <taxon>Edaphobacter</taxon>
    </lineage>
</organism>
<dbReference type="Pfam" id="PF00535">
    <property type="entry name" value="Glycos_transf_2"/>
    <property type="match status" value="1"/>
</dbReference>
<dbReference type="AlphaFoldDB" id="A0A916RWW0"/>
<reference evidence="3" key="1">
    <citation type="journal article" date="2014" name="Int. J. Syst. Evol. Microbiol.">
        <title>Complete genome sequence of Corynebacterium casei LMG S-19264T (=DSM 44701T), isolated from a smear-ripened cheese.</title>
        <authorList>
            <consortium name="US DOE Joint Genome Institute (JGI-PGF)"/>
            <person name="Walter F."/>
            <person name="Albersmeier A."/>
            <person name="Kalinowski J."/>
            <person name="Ruckert C."/>
        </authorList>
    </citation>
    <scope>NUCLEOTIDE SEQUENCE</scope>
    <source>
        <strain evidence="3">CGMCC 1.15447</strain>
    </source>
</reference>
<evidence type="ECO:0000256" key="1">
    <source>
        <dbReference type="ARBA" id="ARBA00038494"/>
    </source>
</evidence>
<sequence>MISVLILTRNEQQDLPGCLASVSWSDDIHVFDSFSTDATVEIAQSAGAHVTQRAFDDYATHRNAALSTVPFKYSWVFILDADERPTHELSHEIHQTVIAAPSEVSGFRLRRRDFLFGTWLKHAQISPFYIRLVRPEHARYSRAINEVLNVEGKVGDLKHQLDHYPFSKGIAHWIQKHNLYSTMEAELIHGQQGLQNPSLRTALSHRDFHTRRLHQKALFYRLPGRPVLKWIYMVFIRRSILDGSAGLVYATLQSIYEYFIVLKTRELDHSAKEPANSRPVQPE</sequence>
<accession>A0A916RWW0</accession>